<name>A0A392W2B5_9FABA</name>
<sequence length="48" mass="5139">RIGFSVGAHFVVVDVDVRASPMVMVLEALDRPVANLTKDCLPSPIGFV</sequence>
<keyword evidence="2" id="KW-1185">Reference proteome</keyword>
<dbReference type="Proteomes" id="UP000265520">
    <property type="component" value="Unassembled WGS sequence"/>
</dbReference>
<evidence type="ECO:0000313" key="1">
    <source>
        <dbReference type="EMBL" id="MCI92810.1"/>
    </source>
</evidence>
<proteinExistence type="predicted"/>
<dbReference type="AlphaFoldDB" id="A0A392W2B5"/>
<comment type="caution">
    <text evidence="1">The sequence shown here is derived from an EMBL/GenBank/DDBJ whole genome shotgun (WGS) entry which is preliminary data.</text>
</comment>
<feature type="non-terminal residue" evidence="1">
    <location>
        <position position="1"/>
    </location>
</feature>
<dbReference type="EMBL" id="LXQA011311006">
    <property type="protein sequence ID" value="MCI92810.1"/>
    <property type="molecule type" value="Genomic_DNA"/>
</dbReference>
<evidence type="ECO:0000313" key="2">
    <source>
        <dbReference type="Proteomes" id="UP000265520"/>
    </source>
</evidence>
<reference evidence="1 2" key="1">
    <citation type="journal article" date="2018" name="Front. Plant Sci.">
        <title>Red Clover (Trifolium pratense) and Zigzag Clover (T. medium) - A Picture of Genomic Similarities and Differences.</title>
        <authorList>
            <person name="Dluhosova J."/>
            <person name="Istvanek J."/>
            <person name="Nedelnik J."/>
            <person name="Repkova J."/>
        </authorList>
    </citation>
    <scope>NUCLEOTIDE SEQUENCE [LARGE SCALE GENOMIC DNA]</scope>
    <source>
        <strain evidence="2">cv. 10/8</strain>
        <tissue evidence="1">Leaf</tissue>
    </source>
</reference>
<protein>
    <submittedName>
        <fullName evidence="1">Uncharacterized protein</fullName>
    </submittedName>
</protein>
<accession>A0A392W2B5</accession>
<organism evidence="1 2">
    <name type="scientific">Trifolium medium</name>
    <dbReference type="NCBI Taxonomy" id="97028"/>
    <lineage>
        <taxon>Eukaryota</taxon>
        <taxon>Viridiplantae</taxon>
        <taxon>Streptophyta</taxon>
        <taxon>Embryophyta</taxon>
        <taxon>Tracheophyta</taxon>
        <taxon>Spermatophyta</taxon>
        <taxon>Magnoliopsida</taxon>
        <taxon>eudicotyledons</taxon>
        <taxon>Gunneridae</taxon>
        <taxon>Pentapetalae</taxon>
        <taxon>rosids</taxon>
        <taxon>fabids</taxon>
        <taxon>Fabales</taxon>
        <taxon>Fabaceae</taxon>
        <taxon>Papilionoideae</taxon>
        <taxon>50 kb inversion clade</taxon>
        <taxon>NPAAA clade</taxon>
        <taxon>Hologalegina</taxon>
        <taxon>IRL clade</taxon>
        <taxon>Trifolieae</taxon>
        <taxon>Trifolium</taxon>
    </lineage>
</organism>